<sequence>MRVLVRGSKEMQWPSVHQEPEPGGDAQPNRLSLEEQQRLVMQYAPLVRRVARTLPLEIPGLLEFEDAVGYGTCGLVEAVRRYDPSKGTNFHAYAVQRIRGAMIDAFRRMDRLSRTMRQKARDVQRAQSELEMLLGRTPTEAETAEHMGVSVEQYREASSNARWVTVSLDRMLERDDDGDSFPAAEMPTAEEDLDFTRSFEEKELYEELAKSVAALPERERLVISLYYVERLTMRDIAAVLQVSETRVSQLHAQAVKRLRRALLREAA</sequence>
<feature type="coiled-coil region" evidence="5">
    <location>
        <begin position="109"/>
        <end position="136"/>
    </location>
</feature>
<dbReference type="AlphaFoldDB" id="A0A2A9HI52"/>
<keyword evidence="8" id="KW-0966">Cell projection</keyword>
<dbReference type="PANTHER" id="PTHR30385:SF7">
    <property type="entry name" value="RNA POLYMERASE SIGMA FACTOR FLIA"/>
    <property type="match status" value="1"/>
</dbReference>
<keyword evidence="8" id="KW-0282">Flagellum</keyword>
<dbReference type="NCBIfam" id="NF005413">
    <property type="entry name" value="PRK06986.1"/>
    <property type="match status" value="1"/>
</dbReference>
<dbReference type="PRINTS" id="PR00046">
    <property type="entry name" value="SIGMA70FCT"/>
</dbReference>
<dbReference type="GO" id="GO:0006352">
    <property type="term" value="P:DNA-templated transcription initiation"/>
    <property type="evidence" value="ECO:0007669"/>
    <property type="project" value="InterPro"/>
</dbReference>
<evidence type="ECO:0000256" key="5">
    <source>
        <dbReference type="SAM" id="Coils"/>
    </source>
</evidence>
<dbReference type="GO" id="GO:0003899">
    <property type="term" value="F:DNA-directed RNA polymerase activity"/>
    <property type="evidence" value="ECO:0007669"/>
    <property type="project" value="InterPro"/>
</dbReference>
<dbReference type="InterPro" id="IPR014284">
    <property type="entry name" value="RNA_pol_sigma-70_dom"/>
</dbReference>
<dbReference type="Gene3D" id="1.10.1740.10">
    <property type="match status" value="1"/>
</dbReference>
<name>A0A2A9HI52_TEPT2</name>
<dbReference type="InterPro" id="IPR013325">
    <property type="entry name" value="RNA_pol_sigma_r2"/>
</dbReference>
<proteinExistence type="predicted"/>
<dbReference type="Gene3D" id="1.20.140.160">
    <property type="match status" value="1"/>
</dbReference>
<dbReference type="SUPFAM" id="SSF88659">
    <property type="entry name" value="Sigma3 and sigma4 domains of RNA polymerase sigma factors"/>
    <property type="match status" value="2"/>
</dbReference>
<dbReference type="CDD" id="cd06171">
    <property type="entry name" value="Sigma70_r4"/>
    <property type="match status" value="1"/>
</dbReference>
<dbReference type="PROSITE" id="PS00716">
    <property type="entry name" value="SIGMA70_2"/>
    <property type="match status" value="1"/>
</dbReference>
<evidence type="ECO:0000256" key="1">
    <source>
        <dbReference type="ARBA" id="ARBA00023015"/>
    </source>
</evidence>
<dbReference type="NCBIfam" id="TIGR02937">
    <property type="entry name" value="sigma70-ECF"/>
    <property type="match status" value="1"/>
</dbReference>
<evidence type="ECO:0000259" key="7">
    <source>
        <dbReference type="PROSITE" id="PS00716"/>
    </source>
</evidence>
<dbReference type="SUPFAM" id="SSF88946">
    <property type="entry name" value="Sigma2 domain of RNA polymerase sigma factors"/>
    <property type="match status" value="1"/>
</dbReference>
<evidence type="ECO:0000313" key="9">
    <source>
        <dbReference type="Proteomes" id="UP000223071"/>
    </source>
</evidence>
<evidence type="ECO:0000256" key="3">
    <source>
        <dbReference type="ARBA" id="ARBA00023125"/>
    </source>
</evidence>
<dbReference type="GO" id="GO:0016987">
    <property type="term" value="F:sigma factor activity"/>
    <property type="evidence" value="ECO:0007669"/>
    <property type="project" value="UniProtKB-KW"/>
</dbReference>
<dbReference type="PIRSF" id="PIRSF000770">
    <property type="entry name" value="RNA_pol_sigma-SigE/K"/>
    <property type="match status" value="1"/>
</dbReference>
<keyword evidence="4" id="KW-0804">Transcription</keyword>
<keyword evidence="8" id="KW-0969">Cilium</keyword>
<feature type="domain" description="RNA polymerase sigma-70" evidence="7">
    <location>
        <begin position="232"/>
        <end position="258"/>
    </location>
</feature>
<dbReference type="InterPro" id="IPR012845">
    <property type="entry name" value="RNA_pol_sigma_FliA_WhiG"/>
</dbReference>
<dbReference type="InterPro" id="IPR007630">
    <property type="entry name" value="RNA_pol_sigma70_r4"/>
</dbReference>
<dbReference type="InterPro" id="IPR007627">
    <property type="entry name" value="RNA_pol_sigma70_r2"/>
</dbReference>
<feature type="region of interest" description="Disordered" evidence="6">
    <location>
        <begin position="1"/>
        <end position="29"/>
    </location>
</feature>
<dbReference type="PANTHER" id="PTHR30385">
    <property type="entry name" value="SIGMA FACTOR F FLAGELLAR"/>
    <property type="match status" value="1"/>
</dbReference>
<dbReference type="Pfam" id="PF04539">
    <property type="entry name" value="Sigma70_r3"/>
    <property type="match status" value="1"/>
</dbReference>
<dbReference type="Pfam" id="PF04542">
    <property type="entry name" value="Sigma70_r2"/>
    <property type="match status" value="1"/>
</dbReference>
<dbReference type="Pfam" id="PF04545">
    <property type="entry name" value="Sigma70_r4"/>
    <property type="match status" value="1"/>
</dbReference>
<comment type="caution">
    <text evidence="8">The sequence shown here is derived from an EMBL/GenBank/DDBJ whole genome shotgun (WGS) entry which is preliminary data.</text>
</comment>
<organism evidence="8 9">
    <name type="scientific">Tepidiforma thermophila (strain KCTC 52669 / CGMCC 1.13589 / G233)</name>
    <dbReference type="NCBI Taxonomy" id="2761530"/>
    <lineage>
        <taxon>Bacteria</taxon>
        <taxon>Bacillati</taxon>
        <taxon>Chloroflexota</taxon>
        <taxon>Tepidiformia</taxon>
        <taxon>Tepidiformales</taxon>
        <taxon>Tepidiformaceae</taxon>
        <taxon>Tepidiforma</taxon>
    </lineage>
</organism>
<evidence type="ECO:0000256" key="2">
    <source>
        <dbReference type="ARBA" id="ARBA00023082"/>
    </source>
</evidence>
<keyword evidence="2" id="KW-0731">Sigma factor</keyword>
<dbReference type="InterPro" id="IPR007624">
    <property type="entry name" value="RNA_pol_sigma70_r3"/>
</dbReference>
<dbReference type="Proteomes" id="UP000223071">
    <property type="component" value="Unassembled WGS sequence"/>
</dbReference>
<protein>
    <submittedName>
        <fullName evidence="8">RNA polymerase sigma factor for flagellar operon FliA</fullName>
    </submittedName>
</protein>
<keyword evidence="3" id="KW-0238">DNA-binding</keyword>
<reference evidence="8 9" key="1">
    <citation type="submission" date="2017-09" db="EMBL/GenBank/DDBJ databases">
        <title>Sequencing the genomes of two abundant thermophiles in Great Basin hot springs: Thermocrinis jamiesonii and novel Chloroflexi Thermoflexus hugenholtzii.</title>
        <authorList>
            <person name="Hedlund B."/>
        </authorList>
    </citation>
    <scope>NUCLEOTIDE SEQUENCE [LARGE SCALE GENOMIC DNA]</scope>
    <source>
        <strain evidence="8 9">G233</strain>
    </source>
</reference>
<dbReference type="EMBL" id="PDJQ01000001">
    <property type="protein sequence ID" value="PFG74646.1"/>
    <property type="molecule type" value="Genomic_DNA"/>
</dbReference>
<gene>
    <name evidence="8" type="ORF">A9A59_1883</name>
</gene>
<accession>A0A2A9HI52</accession>
<dbReference type="InterPro" id="IPR013324">
    <property type="entry name" value="RNA_pol_sigma_r3/r4-like"/>
</dbReference>
<keyword evidence="9" id="KW-1185">Reference proteome</keyword>
<evidence type="ECO:0000256" key="4">
    <source>
        <dbReference type="ARBA" id="ARBA00023163"/>
    </source>
</evidence>
<keyword evidence="5" id="KW-0175">Coiled coil</keyword>
<dbReference type="InterPro" id="IPR000943">
    <property type="entry name" value="RNA_pol_sigma70"/>
</dbReference>
<dbReference type="GO" id="GO:0003677">
    <property type="term" value="F:DNA binding"/>
    <property type="evidence" value="ECO:0007669"/>
    <property type="project" value="UniProtKB-KW"/>
</dbReference>
<dbReference type="NCBIfam" id="TIGR02479">
    <property type="entry name" value="FliA_WhiG"/>
    <property type="match status" value="1"/>
</dbReference>
<evidence type="ECO:0000313" key="8">
    <source>
        <dbReference type="EMBL" id="PFG74646.1"/>
    </source>
</evidence>
<keyword evidence="1" id="KW-0805">Transcription regulation</keyword>
<evidence type="ECO:0000256" key="6">
    <source>
        <dbReference type="SAM" id="MobiDB-lite"/>
    </source>
</evidence>